<evidence type="ECO:0000313" key="3">
    <source>
        <dbReference type="EMBL" id="MEU8132458.1"/>
    </source>
</evidence>
<gene>
    <name evidence="3" type="ORF">AB0C36_03030</name>
</gene>
<dbReference type="PANTHER" id="PTHR34075">
    <property type="entry name" value="BLR3430 PROTEIN"/>
    <property type="match status" value="1"/>
</dbReference>
<dbReference type="Proteomes" id="UP001551482">
    <property type="component" value="Unassembled WGS sequence"/>
</dbReference>
<reference evidence="3 4" key="1">
    <citation type="submission" date="2024-06" db="EMBL/GenBank/DDBJ databases">
        <title>The Natural Products Discovery Center: Release of the First 8490 Sequenced Strains for Exploring Actinobacteria Biosynthetic Diversity.</title>
        <authorList>
            <person name="Kalkreuter E."/>
            <person name="Kautsar S.A."/>
            <person name="Yang D."/>
            <person name="Bader C.D."/>
            <person name="Teijaro C.N."/>
            <person name="Fluegel L."/>
            <person name="Davis C.M."/>
            <person name="Simpson J.R."/>
            <person name="Lauterbach L."/>
            <person name="Steele A.D."/>
            <person name="Gui C."/>
            <person name="Meng S."/>
            <person name="Li G."/>
            <person name="Viehrig K."/>
            <person name="Ye F."/>
            <person name="Su P."/>
            <person name="Kiefer A.F."/>
            <person name="Nichols A."/>
            <person name="Cepeda A.J."/>
            <person name="Yan W."/>
            <person name="Fan B."/>
            <person name="Jiang Y."/>
            <person name="Adhikari A."/>
            <person name="Zheng C.-J."/>
            <person name="Schuster L."/>
            <person name="Cowan T.M."/>
            <person name="Smanski M.J."/>
            <person name="Chevrette M.G."/>
            <person name="De Carvalho L.P.S."/>
            <person name="Shen B."/>
        </authorList>
    </citation>
    <scope>NUCLEOTIDE SEQUENCE [LARGE SCALE GENOMIC DNA]</scope>
    <source>
        <strain evidence="3 4">NPDC048946</strain>
    </source>
</reference>
<keyword evidence="4" id="KW-1185">Reference proteome</keyword>
<dbReference type="InterPro" id="IPR052513">
    <property type="entry name" value="Thioester_dehydratase-like"/>
</dbReference>
<dbReference type="InterPro" id="IPR022002">
    <property type="entry name" value="ChsH2_Znr"/>
</dbReference>
<sequence length="143" mass="15467">MTESSGPQHPAVDRDSAAWWAALARHELVFQRCGQCATWRWPARAMCNGCGSFGWGWFPASGRGVITSWIVNHHSFLPGVPAPYVVLSVRMDEQADLVLPGAYDGPPDDPALEIGAPVRVGFSDLLGEPPAALLRWSIIQSTA</sequence>
<dbReference type="SUPFAM" id="SSF50249">
    <property type="entry name" value="Nucleic acid-binding proteins"/>
    <property type="match status" value="1"/>
</dbReference>
<evidence type="ECO:0000259" key="2">
    <source>
        <dbReference type="Pfam" id="PF12172"/>
    </source>
</evidence>
<feature type="domain" description="ChsH2 rubredoxin-like zinc ribbon" evidence="2">
    <location>
        <begin position="20"/>
        <end position="54"/>
    </location>
</feature>
<dbReference type="Pfam" id="PF12172">
    <property type="entry name" value="zf-ChsH2"/>
    <property type="match status" value="1"/>
</dbReference>
<dbReference type="EMBL" id="JBEZFP010000005">
    <property type="protein sequence ID" value="MEU8132458.1"/>
    <property type="molecule type" value="Genomic_DNA"/>
</dbReference>
<comment type="caution">
    <text evidence="3">The sequence shown here is derived from an EMBL/GenBank/DDBJ whole genome shotgun (WGS) entry which is preliminary data.</text>
</comment>
<evidence type="ECO:0000313" key="4">
    <source>
        <dbReference type="Proteomes" id="UP001551482"/>
    </source>
</evidence>
<name>A0ABV3D9P3_9ACTN</name>
<organism evidence="3 4">
    <name type="scientific">Streptodolium elevatio</name>
    <dbReference type="NCBI Taxonomy" id="3157996"/>
    <lineage>
        <taxon>Bacteria</taxon>
        <taxon>Bacillati</taxon>
        <taxon>Actinomycetota</taxon>
        <taxon>Actinomycetes</taxon>
        <taxon>Kitasatosporales</taxon>
        <taxon>Streptomycetaceae</taxon>
        <taxon>Streptodolium</taxon>
    </lineage>
</organism>
<accession>A0ABV3D9P3</accession>
<evidence type="ECO:0000259" key="1">
    <source>
        <dbReference type="Pfam" id="PF01796"/>
    </source>
</evidence>
<dbReference type="InterPro" id="IPR012340">
    <property type="entry name" value="NA-bd_OB-fold"/>
</dbReference>
<dbReference type="Pfam" id="PF01796">
    <property type="entry name" value="OB_ChsH2_C"/>
    <property type="match status" value="1"/>
</dbReference>
<protein>
    <submittedName>
        <fullName evidence="3">OB-fold domain-containing protein</fullName>
    </submittedName>
</protein>
<dbReference type="Gene3D" id="6.10.30.10">
    <property type="match status" value="1"/>
</dbReference>
<feature type="domain" description="ChsH2 C-terminal OB-fold" evidence="1">
    <location>
        <begin position="57"/>
        <end position="122"/>
    </location>
</feature>
<dbReference type="PANTHER" id="PTHR34075:SF5">
    <property type="entry name" value="BLR3430 PROTEIN"/>
    <property type="match status" value="1"/>
</dbReference>
<proteinExistence type="predicted"/>
<dbReference type="InterPro" id="IPR002878">
    <property type="entry name" value="ChsH2_C"/>
</dbReference>
<dbReference type="RefSeq" id="WP_358348314.1">
    <property type="nucleotide sequence ID" value="NZ_JBEZFP010000005.1"/>
</dbReference>